<dbReference type="AlphaFoldDB" id="B7JWI5"/>
<dbReference type="RefSeq" id="WP_015957421.1">
    <property type="nucleotide sequence ID" value="NC_011726.1"/>
</dbReference>
<dbReference type="Pfam" id="PF03596">
    <property type="entry name" value="Cad"/>
    <property type="match status" value="1"/>
</dbReference>
<dbReference type="InterPro" id="IPR004676">
    <property type="entry name" value="Cd-R_transporter"/>
</dbReference>
<feature type="transmembrane region" description="Helical" evidence="1">
    <location>
        <begin position="149"/>
        <end position="170"/>
    </location>
</feature>
<evidence type="ECO:0000256" key="1">
    <source>
        <dbReference type="SAM" id="Phobius"/>
    </source>
</evidence>
<feature type="transmembrane region" description="Helical" evidence="1">
    <location>
        <begin position="6"/>
        <end position="31"/>
    </location>
</feature>
<organism evidence="2 3">
    <name type="scientific">Rippkaea orientalis (strain PCC 8801 / RF-1)</name>
    <name type="common">Cyanothece sp. (strain PCC 8801)</name>
    <dbReference type="NCBI Taxonomy" id="41431"/>
    <lineage>
        <taxon>Bacteria</taxon>
        <taxon>Bacillati</taxon>
        <taxon>Cyanobacteriota</taxon>
        <taxon>Cyanophyceae</taxon>
        <taxon>Oscillatoriophycideae</taxon>
        <taxon>Chroococcales</taxon>
        <taxon>Aphanothecaceae</taxon>
        <taxon>Rippkaea</taxon>
        <taxon>Rippkaea orientalis</taxon>
    </lineage>
</organism>
<gene>
    <name evidence="2" type="ordered locus">PCC8801_4404</name>
</gene>
<proteinExistence type="predicted"/>
<dbReference type="Proteomes" id="UP000008204">
    <property type="component" value="Chromosome"/>
</dbReference>
<accession>B7JWI5</accession>
<dbReference type="eggNOG" id="COG4300">
    <property type="taxonomic scope" value="Bacteria"/>
</dbReference>
<dbReference type="KEGG" id="cyp:PCC8801_4404"/>
<feature type="transmembrane region" description="Helical" evidence="1">
    <location>
        <begin position="43"/>
        <end position="65"/>
    </location>
</feature>
<name>B7JWI5_RIPO1</name>
<protein>
    <submittedName>
        <fullName evidence="2">Cadmium resistance transporter</fullName>
    </submittedName>
</protein>
<keyword evidence="1" id="KW-1133">Transmembrane helix</keyword>
<keyword evidence="3" id="KW-1185">Reference proteome</keyword>
<sequence length="232" mass="25452">MIEFITAIATAIATFIATNLDDILILTLFFAQVGALFRRRQIVLGQYLGFILLVLASLPGFFGSFLIPTHYLKGLGVIPIILGITYLLKREEEETESLDAIAEQNNHPSWLKGWLSPQVYGVAAVTVANGSDNISVYLPLFASSTGHNLVIIVATFLLLVGVWCFVAYRLTHVTAIADWLKGYGDTLVPCVLIGLGVFIIKENLPLAFLALIISYFWAMSLNSDSLLPEDET</sequence>
<dbReference type="STRING" id="41431.PCC8801_4404"/>
<dbReference type="OrthoDB" id="512191at2"/>
<dbReference type="EMBL" id="CP001287">
    <property type="protein sequence ID" value="ACK68326.1"/>
    <property type="molecule type" value="Genomic_DNA"/>
</dbReference>
<keyword evidence="1" id="KW-0812">Transmembrane</keyword>
<evidence type="ECO:0000313" key="2">
    <source>
        <dbReference type="EMBL" id="ACK68326.1"/>
    </source>
</evidence>
<reference evidence="3" key="1">
    <citation type="journal article" date="2011" name="MBio">
        <title>Novel metabolic attributes of the genus Cyanothece, comprising a group of unicellular nitrogen-fixing Cyanobacteria.</title>
        <authorList>
            <person name="Bandyopadhyay A."/>
            <person name="Elvitigala T."/>
            <person name="Welsh E."/>
            <person name="Stockel J."/>
            <person name="Liberton M."/>
            <person name="Min H."/>
            <person name="Sherman L.A."/>
            <person name="Pakrasi H.B."/>
        </authorList>
    </citation>
    <scope>NUCLEOTIDE SEQUENCE [LARGE SCALE GENOMIC DNA]</scope>
    <source>
        <strain evidence="3">PCC 8801</strain>
    </source>
</reference>
<keyword evidence="1" id="KW-0472">Membrane</keyword>
<dbReference type="HOGENOM" id="CLU_071117_1_0_3"/>
<evidence type="ECO:0000313" key="3">
    <source>
        <dbReference type="Proteomes" id="UP000008204"/>
    </source>
</evidence>